<evidence type="ECO:0000313" key="4">
    <source>
        <dbReference type="EMBL" id="KAK1657440.1"/>
    </source>
</evidence>
<dbReference type="PROSITE" id="PS50297">
    <property type="entry name" value="ANK_REP_REGION"/>
    <property type="match status" value="1"/>
</dbReference>
<dbReference type="GeneID" id="85457676"/>
<protein>
    <recommendedName>
        <fullName evidence="6">Ankyrin repeat protein</fullName>
    </recommendedName>
</protein>
<evidence type="ECO:0000313" key="5">
    <source>
        <dbReference type="Proteomes" id="UP001224890"/>
    </source>
</evidence>
<dbReference type="AlphaFoldDB" id="A0AAJ0A6M4"/>
<dbReference type="InterPro" id="IPR002110">
    <property type="entry name" value="Ankyrin_rpt"/>
</dbReference>
<gene>
    <name evidence="4" type="ORF">BDP55DRAFT_638695</name>
</gene>
<keyword evidence="5" id="KW-1185">Reference proteome</keyword>
<evidence type="ECO:0000256" key="1">
    <source>
        <dbReference type="ARBA" id="ARBA00022737"/>
    </source>
</evidence>
<evidence type="ECO:0000256" key="3">
    <source>
        <dbReference type="PROSITE-ProRule" id="PRU00023"/>
    </source>
</evidence>
<name>A0AAJ0A6M4_9PEZI</name>
<keyword evidence="1" id="KW-0677">Repeat</keyword>
<dbReference type="Proteomes" id="UP001224890">
    <property type="component" value="Unassembled WGS sequence"/>
</dbReference>
<dbReference type="EMBL" id="JAHMHR010000092">
    <property type="protein sequence ID" value="KAK1657440.1"/>
    <property type="molecule type" value="Genomic_DNA"/>
</dbReference>
<accession>A0AAJ0A6M4</accession>
<dbReference type="PANTHER" id="PTHR24171:SF9">
    <property type="entry name" value="ANKYRIN REPEAT DOMAIN-CONTAINING PROTEIN 39"/>
    <property type="match status" value="1"/>
</dbReference>
<sequence length="253" mass="28320">MSTLGLQVMISCLSFRTNTGSVPTPIKNMTLLVEWLLEHGADPNMCDKKGFSPLHYAVFWLDARAIELLLHYGARIKRKDELKVINALLSGIYTRKHHEESQCNSLHPSMWVRMVQNVDLHLASSHYIGSSCIEHWQPGTSLPACTVHREYHSWWISERKEQLVHPELVKRWGGLRKALRGVPKSARGRSCLGLGDGDVPESLVSERDQAAQWKGWRLSAWGSYGHHRATYVGGGNSVSVNLTSSNSSGDLKA</sequence>
<dbReference type="PANTHER" id="PTHR24171">
    <property type="entry name" value="ANKYRIN REPEAT DOMAIN-CONTAINING PROTEIN 39-RELATED"/>
    <property type="match status" value="1"/>
</dbReference>
<evidence type="ECO:0008006" key="6">
    <source>
        <dbReference type="Google" id="ProtNLM"/>
    </source>
</evidence>
<dbReference type="SUPFAM" id="SSF48403">
    <property type="entry name" value="Ankyrin repeat"/>
    <property type="match status" value="1"/>
</dbReference>
<dbReference type="PROSITE" id="PS50088">
    <property type="entry name" value="ANK_REPEAT"/>
    <property type="match status" value="1"/>
</dbReference>
<evidence type="ECO:0000256" key="2">
    <source>
        <dbReference type="ARBA" id="ARBA00023043"/>
    </source>
</evidence>
<comment type="caution">
    <text evidence="4">The sequence shown here is derived from an EMBL/GenBank/DDBJ whole genome shotgun (WGS) entry which is preliminary data.</text>
</comment>
<dbReference type="Pfam" id="PF13637">
    <property type="entry name" value="Ank_4"/>
    <property type="match status" value="1"/>
</dbReference>
<dbReference type="Gene3D" id="1.25.40.20">
    <property type="entry name" value="Ankyrin repeat-containing domain"/>
    <property type="match status" value="1"/>
</dbReference>
<feature type="repeat" description="ANK" evidence="3">
    <location>
        <begin position="49"/>
        <end position="81"/>
    </location>
</feature>
<dbReference type="InterPro" id="IPR036770">
    <property type="entry name" value="Ankyrin_rpt-contain_sf"/>
</dbReference>
<proteinExistence type="predicted"/>
<dbReference type="RefSeq" id="XP_060422204.1">
    <property type="nucleotide sequence ID" value="XM_060573150.1"/>
</dbReference>
<reference evidence="4" key="1">
    <citation type="submission" date="2021-06" db="EMBL/GenBank/DDBJ databases">
        <title>Comparative genomics, transcriptomics and evolutionary studies reveal genomic signatures of adaptation to plant cell wall in hemibiotrophic fungi.</title>
        <authorList>
            <consortium name="DOE Joint Genome Institute"/>
            <person name="Baroncelli R."/>
            <person name="Diaz J.F."/>
            <person name="Benocci T."/>
            <person name="Peng M."/>
            <person name="Battaglia E."/>
            <person name="Haridas S."/>
            <person name="Andreopoulos W."/>
            <person name="Labutti K."/>
            <person name="Pangilinan J."/>
            <person name="Floch G.L."/>
            <person name="Makela M.R."/>
            <person name="Henrissat B."/>
            <person name="Grigoriev I.V."/>
            <person name="Crouch J.A."/>
            <person name="De Vries R.P."/>
            <person name="Sukno S.A."/>
            <person name="Thon M.R."/>
        </authorList>
    </citation>
    <scope>NUCLEOTIDE SEQUENCE</scope>
    <source>
        <strain evidence="4">CBS 193.32</strain>
    </source>
</reference>
<keyword evidence="2 3" id="KW-0040">ANK repeat</keyword>
<organism evidence="4 5">
    <name type="scientific">Colletotrichum godetiae</name>
    <dbReference type="NCBI Taxonomy" id="1209918"/>
    <lineage>
        <taxon>Eukaryota</taxon>
        <taxon>Fungi</taxon>
        <taxon>Dikarya</taxon>
        <taxon>Ascomycota</taxon>
        <taxon>Pezizomycotina</taxon>
        <taxon>Sordariomycetes</taxon>
        <taxon>Hypocreomycetidae</taxon>
        <taxon>Glomerellales</taxon>
        <taxon>Glomerellaceae</taxon>
        <taxon>Colletotrichum</taxon>
        <taxon>Colletotrichum acutatum species complex</taxon>
    </lineage>
</organism>